<dbReference type="Gene3D" id="3.40.50.150">
    <property type="entry name" value="Vaccinia Virus protein VP39"/>
    <property type="match status" value="1"/>
</dbReference>
<dbReference type="GO" id="GO:0044027">
    <property type="term" value="P:negative regulation of gene expression via chromosomal CpG island methylation"/>
    <property type="evidence" value="ECO:0007669"/>
    <property type="project" value="TreeGrafter"/>
</dbReference>
<dbReference type="PRINTS" id="PR00105">
    <property type="entry name" value="C5METTRFRASE"/>
</dbReference>
<dbReference type="SUPFAM" id="SSF53335">
    <property type="entry name" value="S-adenosyl-L-methionine-dependent methyltransferases"/>
    <property type="match status" value="1"/>
</dbReference>
<evidence type="ECO:0000256" key="6">
    <source>
        <dbReference type="PROSITE-ProRule" id="PRU01016"/>
    </source>
</evidence>
<name>A0A2Y9C0J6_9MICO</name>
<dbReference type="InterPro" id="IPR029063">
    <property type="entry name" value="SAM-dependent_MTases_sf"/>
</dbReference>
<gene>
    <name evidence="8" type="ORF">SAMN04489750_0006</name>
</gene>
<dbReference type="GO" id="GO:0032259">
    <property type="term" value="P:methylation"/>
    <property type="evidence" value="ECO:0007669"/>
    <property type="project" value="UniProtKB-KW"/>
</dbReference>
<dbReference type="Gene3D" id="3.90.120.10">
    <property type="entry name" value="DNA Methylase, subunit A, domain 2"/>
    <property type="match status" value="1"/>
</dbReference>
<dbReference type="Pfam" id="PF00145">
    <property type="entry name" value="DNA_methylase"/>
    <property type="match status" value="3"/>
</dbReference>
<dbReference type="InterPro" id="IPR018117">
    <property type="entry name" value="C5_DNA_meth_AS"/>
</dbReference>
<evidence type="ECO:0000256" key="2">
    <source>
        <dbReference type="ARBA" id="ARBA00022603"/>
    </source>
</evidence>
<dbReference type="GO" id="GO:0003886">
    <property type="term" value="F:DNA (cytosine-5-)-methyltransferase activity"/>
    <property type="evidence" value="ECO:0007669"/>
    <property type="project" value="UniProtKB-EC"/>
</dbReference>
<accession>A0A2Y9C0J6</accession>
<dbReference type="InterPro" id="IPR001525">
    <property type="entry name" value="C5_MeTfrase"/>
</dbReference>
<dbReference type="Proteomes" id="UP000250028">
    <property type="component" value="Unassembled WGS sequence"/>
</dbReference>
<keyword evidence="2 6" id="KW-0489">Methyltransferase</keyword>
<evidence type="ECO:0000313" key="8">
    <source>
        <dbReference type="EMBL" id="SSA32743.1"/>
    </source>
</evidence>
<dbReference type="EMBL" id="UESZ01000001">
    <property type="protein sequence ID" value="SSA32743.1"/>
    <property type="molecule type" value="Genomic_DNA"/>
</dbReference>
<dbReference type="InterPro" id="IPR050390">
    <property type="entry name" value="C5-Methyltransferase"/>
</dbReference>
<evidence type="ECO:0000256" key="5">
    <source>
        <dbReference type="ARBA" id="ARBA00022747"/>
    </source>
</evidence>
<dbReference type="RefSeq" id="WP_211310151.1">
    <property type="nucleotide sequence ID" value="NZ_QGDN01000001.1"/>
</dbReference>
<reference evidence="9" key="1">
    <citation type="submission" date="2016-10" db="EMBL/GenBank/DDBJ databases">
        <authorList>
            <person name="Varghese N."/>
            <person name="Submissions S."/>
        </authorList>
    </citation>
    <scope>NUCLEOTIDE SEQUENCE [LARGE SCALE GENOMIC DNA]</scope>
    <source>
        <strain evidence="9">DSM 22951</strain>
    </source>
</reference>
<organism evidence="8 9">
    <name type="scientific">Branchiibius hedensis</name>
    <dbReference type="NCBI Taxonomy" id="672460"/>
    <lineage>
        <taxon>Bacteria</taxon>
        <taxon>Bacillati</taxon>
        <taxon>Actinomycetota</taxon>
        <taxon>Actinomycetes</taxon>
        <taxon>Micrococcales</taxon>
        <taxon>Dermacoccaceae</taxon>
        <taxon>Branchiibius</taxon>
    </lineage>
</organism>
<keyword evidence="4 6" id="KW-0949">S-adenosyl-L-methionine</keyword>
<dbReference type="EC" id="2.1.1.37" evidence="1"/>
<keyword evidence="3 6" id="KW-0808">Transferase</keyword>
<dbReference type="GO" id="GO:0009307">
    <property type="term" value="P:DNA restriction-modification system"/>
    <property type="evidence" value="ECO:0007669"/>
    <property type="project" value="UniProtKB-KW"/>
</dbReference>
<feature type="region of interest" description="Disordered" evidence="7">
    <location>
        <begin position="262"/>
        <end position="302"/>
    </location>
</feature>
<evidence type="ECO:0000256" key="3">
    <source>
        <dbReference type="ARBA" id="ARBA00022679"/>
    </source>
</evidence>
<keyword evidence="5" id="KW-0680">Restriction system</keyword>
<evidence type="ECO:0000313" key="9">
    <source>
        <dbReference type="Proteomes" id="UP000250028"/>
    </source>
</evidence>
<proteinExistence type="inferred from homology"/>
<protein>
    <recommendedName>
        <fullName evidence="1">DNA (cytosine-5-)-methyltransferase</fullName>
        <ecNumber evidence="1">2.1.1.37</ecNumber>
    </recommendedName>
</protein>
<evidence type="ECO:0000256" key="7">
    <source>
        <dbReference type="SAM" id="MobiDB-lite"/>
    </source>
</evidence>
<evidence type="ECO:0000256" key="4">
    <source>
        <dbReference type="ARBA" id="ARBA00022691"/>
    </source>
</evidence>
<dbReference type="PROSITE" id="PS51679">
    <property type="entry name" value="SAM_MT_C5"/>
    <property type="match status" value="1"/>
</dbReference>
<dbReference type="PROSITE" id="PS00094">
    <property type="entry name" value="C5_MTASE_1"/>
    <property type="match status" value="1"/>
</dbReference>
<evidence type="ECO:0000256" key="1">
    <source>
        <dbReference type="ARBA" id="ARBA00011975"/>
    </source>
</evidence>
<feature type="active site" evidence="6">
    <location>
        <position position="69"/>
    </location>
</feature>
<dbReference type="GO" id="GO:0003677">
    <property type="term" value="F:DNA binding"/>
    <property type="evidence" value="ECO:0007669"/>
    <property type="project" value="TreeGrafter"/>
</dbReference>
<dbReference type="PANTHER" id="PTHR10629">
    <property type="entry name" value="CYTOSINE-SPECIFIC METHYLTRANSFERASE"/>
    <property type="match status" value="1"/>
</dbReference>
<keyword evidence="9" id="KW-1185">Reference proteome</keyword>
<dbReference type="AlphaFoldDB" id="A0A2Y9C0J6"/>
<sequence>MIIDLFAGPGGWDVGLGMLGRHDVIGIEWDTAACETARAAGHHRIQADVGLIEPARFRGVEGLIASPPCQAWSMAGKRKGELDRGNCHILAERMAAGDDSTDWTAWEDERSPLVCQPIRWARELSPEWIALEEVPAVASLWQHFAVLLRGMGYRVWTGDLLAADYGVPQTRLRRILMAHKGRPVHPPMPTHAEHAHGAGLFGADVQPWVSMADALGWDADAVVRPARGEGMIERHGERPDHPATEPAPTVISKSRSWVVDRRTNSKGPSGTMVPTAPVPVTQPAPTLTGKNPPFVVRPDERPPVYVNGNQPNAGRRSADEPAPTVLFGHRSNDVRWVTERPATTVVGSFNPDVISAPGYRTTESRQNAAGSVRVTVQEAGILQSFPPDYPWQGSRSKQYEQVGNAIPPRLAAHVLDALGVGELRWGVAA</sequence>
<dbReference type="PANTHER" id="PTHR10629:SF52">
    <property type="entry name" value="DNA (CYTOSINE-5)-METHYLTRANSFERASE 1"/>
    <property type="match status" value="1"/>
</dbReference>
<comment type="similarity">
    <text evidence="6">Belongs to the class I-like SAM-binding methyltransferase superfamily. C5-methyltransferase family.</text>
</comment>